<feature type="transmembrane region" description="Helical" evidence="1">
    <location>
        <begin position="20"/>
        <end position="43"/>
    </location>
</feature>
<dbReference type="Gene3D" id="3.20.20.190">
    <property type="entry name" value="Phosphatidylinositol (PI) phosphodiesterase"/>
    <property type="match status" value="1"/>
</dbReference>
<dbReference type="STRING" id="1862672.BO225_07535"/>
<keyword evidence="1" id="KW-0472">Membrane</keyword>
<dbReference type="OrthoDB" id="1644653at2"/>
<dbReference type="PANTHER" id="PTHR46211">
    <property type="entry name" value="GLYCEROPHOSPHORYL DIESTER PHOSPHODIESTERASE"/>
    <property type="match status" value="1"/>
</dbReference>
<dbReference type="SUPFAM" id="SSF51695">
    <property type="entry name" value="PLC-like phosphodiesterases"/>
    <property type="match status" value="1"/>
</dbReference>
<dbReference type="RefSeq" id="WP_076341656.1">
    <property type="nucleotide sequence ID" value="NZ_JBGNFS010000009.1"/>
</dbReference>
<dbReference type="Pfam" id="PF10110">
    <property type="entry name" value="GPDPase_memb"/>
    <property type="match status" value="1"/>
</dbReference>
<keyword evidence="1" id="KW-1133">Transmembrane helix</keyword>
<dbReference type="GO" id="GO:0006629">
    <property type="term" value="P:lipid metabolic process"/>
    <property type="evidence" value="ECO:0007669"/>
    <property type="project" value="InterPro"/>
</dbReference>
<protein>
    <recommendedName>
        <fullName evidence="2">GP-PDE domain-containing protein</fullName>
    </recommendedName>
</protein>
<comment type="caution">
    <text evidence="3">The sequence shown here is derived from an EMBL/GenBank/DDBJ whole genome shotgun (WGS) entry which is preliminary data.</text>
</comment>
<dbReference type="GO" id="GO:0008081">
    <property type="term" value="F:phosphoric diester hydrolase activity"/>
    <property type="evidence" value="ECO:0007669"/>
    <property type="project" value="InterPro"/>
</dbReference>
<dbReference type="Pfam" id="PF03009">
    <property type="entry name" value="GDPD"/>
    <property type="match status" value="1"/>
</dbReference>
<feature type="transmembrane region" description="Helical" evidence="1">
    <location>
        <begin position="55"/>
        <end position="82"/>
    </location>
</feature>
<feature type="transmembrane region" description="Helical" evidence="1">
    <location>
        <begin position="110"/>
        <end position="129"/>
    </location>
</feature>
<proteinExistence type="predicted"/>
<feature type="transmembrane region" description="Helical" evidence="1">
    <location>
        <begin position="230"/>
        <end position="256"/>
    </location>
</feature>
<evidence type="ECO:0000256" key="1">
    <source>
        <dbReference type="SAM" id="Phobius"/>
    </source>
</evidence>
<feature type="transmembrane region" description="Helical" evidence="1">
    <location>
        <begin position="277"/>
        <end position="293"/>
    </location>
</feature>
<reference evidence="3 4" key="1">
    <citation type="submission" date="2016-11" db="EMBL/GenBank/DDBJ databases">
        <title>Description of two novel members of the family Erysipelotrichaceae: Ileibacterium lipovorans gen. nov., sp. nov. and Dubosiella newyorkensis, gen. nov., sp. nov.</title>
        <authorList>
            <person name="Cox L.M."/>
            <person name="Sohn J."/>
            <person name="Tyrrell K.L."/>
            <person name="Citron D.M."/>
            <person name="Lawson P.A."/>
            <person name="Patel N.B."/>
            <person name="Iizumi T."/>
            <person name="Perez-Perez G.I."/>
            <person name="Goldstein E.J."/>
            <person name="Blaser M.J."/>
        </authorList>
    </citation>
    <scope>NUCLEOTIDE SEQUENCE [LARGE SCALE GENOMIC DNA]</scope>
    <source>
        <strain evidence="3 4">NYU-BL-A4</strain>
    </source>
</reference>
<organism evidence="3 4">
    <name type="scientific">Dubosiella newyorkensis</name>
    <dbReference type="NCBI Taxonomy" id="1862672"/>
    <lineage>
        <taxon>Bacteria</taxon>
        <taxon>Bacillati</taxon>
        <taxon>Bacillota</taxon>
        <taxon>Erysipelotrichia</taxon>
        <taxon>Erysipelotrichales</taxon>
        <taxon>Erysipelotrichaceae</taxon>
        <taxon>Dubosiella</taxon>
    </lineage>
</organism>
<dbReference type="InterPro" id="IPR017946">
    <property type="entry name" value="PLC-like_Pdiesterase_TIM-brl"/>
</dbReference>
<evidence type="ECO:0000259" key="2">
    <source>
        <dbReference type="PROSITE" id="PS51704"/>
    </source>
</evidence>
<dbReference type="PROSITE" id="PS51704">
    <property type="entry name" value="GP_PDE"/>
    <property type="match status" value="1"/>
</dbReference>
<dbReference type="GeneID" id="78275789"/>
<gene>
    <name evidence="3" type="ORF">BO225_07535</name>
</gene>
<dbReference type="InterPro" id="IPR018476">
    <property type="entry name" value="GlyceroP-diester-Pdiesterase_M"/>
</dbReference>
<dbReference type="PANTHER" id="PTHR46211:SF8">
    <property type="entry name" value="PHOSPHODIESTERASE"/>
    <property type="match status" value="1"/>
</dbReference>
<accession>A0A1U7NLS9</accession>
<dbReference type="AlphaFoldDB" id="A0A1U7NLS9"/>
<keyword evidence="4" id="KW-1185">Reference proteome</keyword>
<feature type="transmembrane region" description="Helical" evidence="1">
    <location>
        <begin position="199"/>
        <end position="224"/>
    </location>
</feature>
<feature type="domain" description="GP-PDE" evidence="2">
    <location>
        <begin position="303"/>
        <end position="527"/>
    </location>
</feature>
<sequence length="534" mass="61331">MRKVWASLAFESVYGFASRLIMIPLFQFLFLGILRLADFAYITNKNLLSFLSSPIAVVSLSGFALLVSAYALVNIIALLGIWNGEYRSINLNSIFSFVFKKIKRLFSFKNIGIVFWVLLVVPFFHLGLISEVITKVRIPPYWLETLQTIWWAKLLLVLGIVLIVGLFLKTVFVFHFFFLKEVSFFRALQESWRLTRHRLLVLGGSLFGVQLLYSLCLDIFFRMLPLRLDWFGFICLAAFFSSLIVPLNYALLSYWYQKWENDRVVVLCKKENGSQKLMYCVFFLGCVVGYGIHTQSLFSWRPIEIIAHRGDSLHHTENTLAAFEGANVLGADAIELDVRQSKDGVLVVSHDSSFKRLGGDSRKIKEMTSKEIEEIRLGKEKVATLKETLELAKKKRLFLILEIKPKGNNEGLVRSLVKMIRDYDFEDECMVTSFNTKELEMVKKLDKKIETLALFTFAYGDVASIPYVDAFSVEESTITPELVHSIHEEGKKIFAWTPSTQPHIERMVRLGVDGLITDQIELAQKIRREWSALF</sequence>
<dbReference type="EMBL" id="MPKA01000078">
    <property type="protein sequence ID" value="OLU45942.1"/>
    <property type="molecule type" value="Genomic_DNA"/>
</dbReference>
<keyword evidence="1" id="KW-0812">Transmembrane</keyword>
<name>A0A1U7NLS9_9FIRM</name>
<evidence type="ECO:0000313" key="3">
    <source>
        <dbReference type="EMBL" id="OLU45942.1"/>
    </source>
</evidence>
<evidence type="ECO:0000313" key="4">
    <source>
        <dbReference type="Proteomes" id="UP000186705"/>
    </source>
</evidence>
<feature type="transmembrane region" description="Helical" evidence="1">
    <location>
        <begin position="149"/>
        <end position="178"/>
    </location>
</feature>
<dbReference type="InterPro" id="IPR030395">
    <property type="entry name" value="GP_PDE_dom"/>
</dbReference>
<dbReference type="Proteomes" id="UP000186705">
    <property type="component" value="Unassembled WGS sequence"/>
</dbReference>